<dbReference type="SUPFAM" id="SSF103473">
    <property type="entry name" value="MFS general substrate transporter"/>
    <property type="match status" value="1"/>
</dbReference>
<evidence type="ECO:0000256" key="5">
    <source>
        <dbReference type="ARBA" id="ARBA00022989"/>
    </source>
</evidence>
<evidence type="ECO:0000259" key="8">
    <source>
        <dbReference type="PROSITE" id="PS50850"/>
    </source>
</evidence>
<feature type="domain" description="Major facilitator superfamily (MFS) profile" evidence="8">
    <location>
        <begin position="180"/>
        <end position="305"/>
    </location>
</feature>
<name>A0A9K3CWY1_9EUKA</name>
<reference evidence="9 10" key="1">
    <citation type="journal article" date="2018" name="PLoS ONE">
        <title>The draft genome of Kipferlia bialata reveals reductive genome evolution in fornicate parasites.</title>
        <authorList>
            <person name="Tanifuji G."/>
            <person name="Takabayashi S."/>
            <person name="Kume K."/>
            <person name="Takagi M."/>
            <person name="Nakayama T."/>
            <person name="Kamikawa R."/>
            <person name="Inagaki Y."/>
            <person name="Hashimoto T."/>
        </authorList>
    </citation>
    <scope>NUCLEOTIDE SEQUENCE [LARGE SCALE GENOMIC DNA]</scope>
    <source>
        <strain evidence="9">NY0173</strain>
    </source>
</reference>
<protein>
    <submittedName>
        <fullName evidence="9">Major facilitator superfamily protein</fullName>
    </submittedName>
</protein>
<evidence type="ECO:0000313" key="10">
    <source>
        <dbReference type="Proteomes" id="UP000265618"/>
    </source>
</evidence>
<accession>A0A9K3CWY1</accession>
<dbReference type="Pfam" id="PF07690">
    <property type="entry name" value="MFS_1"/>
    <property type="match status" value="1"/>
</dbReference>
<keyword evidence="2" id="KW-0813">Transport</keyword>
<evidence type="ECO:0000256" key="3">
    <source>
        <dbReference type="ARBA" id="ARBA00022475"/>
    </source>
</evidence>
<dbReference type="GO" id="GO:0022857">
    <property type="term" value="F:transmembrane transporter activity"/>
    <property type="evidence" value="ECO:0007669"/>
    <property type="project" value="InterPro"/>
</dbReference>
<dbReference type="Proteomes" id="UP000265618">
    <property type="component" value="Unassembled WGS sequence"/>
</dbReference>
<dbReference type="EMBL" id="BDIP01001482">
    <property type="protein sequence ID" value="GIQ84497.1"/>
    <property type="molecule type" value="Genomic_DNA"/>
</dbReference>
<evidence type="ECO:0000256" key="4">
    <source>
        <dbReference type="ARBA" id="ARBA00022692"/>
    </source>
</evidence>
<dbReference type="Gene3D" id="1.20.1250.20">
    <property type="entry name" value="MFS general substrate transporter like domains"/>
    <property type="match status" value="1"/>
</dbReference>
<feature type="transmembrane region" description="Helical" evidence="7">
    <location>
        <begin position="181"/>
        <end position="202"/>
    </location>
</feature>
<dbReference type="PANTHER" id="PTHR43414:SF6">
    <property type="entry name" value="MULTIDRUG RESISTANCE PROTEIN MDTG"/>
    <property type="match status" value="1"/>
</dbReference>
<proteinExistence type="predicted"/>
<evidence type="ECO:0000256" key="2">
    <source>
        <dbReference type="ARBA" id="ARBA00022448"/>
    </source>
</evidence>
<evidence type="ECO:0000313" key="9">
    <source>
        <dbReference type="EMBL" id="GIQ84497.1"/>
    </source>
</evidence>
<dbReference type="CDD" id="cd06174">
    <property type="entry name" value="MFS"/>
    <property type="match status" value="1"/>
</dbReference>
<dbReference type="PANTHER" id="PTHR43414">
    <property type="entry name" value="MULTIDRUG RESISTANCE PROTEIN MDTG"/>
    <property type="match status" value="1"/>
</dbReference>
<keyword evidence="4 7" id="KW-0812">Transmembrane</keyword>
<organism evidence="9 10">
    <name type="scientific">Kipferlia bialata</name>
    <dbReference type="NCBI Taxonomy" id="797122"/>
    <lineage>
        <taxon>Eukaryota</taxon>
        <taxon>Metamonada</taxon>
        <taxon>Carpediemonas-like organisms</taxon>
        <taxon>Kipferlia</taxon>
    </lineage>
</organism>
<dbReference type="AlphaFoldDB" id="A0A9K3CWY1"/>
<keyword evidence="6 7" id="KW-0472">Membrane</keyword>
<evidence type="ECO:0000256" key="1">
    <source>
        <dbReference type="ARBA" id="ARBA00004651"/>
    </source>
</evidence>
<dbReference type="InterPro" id="IPR036259">
    <property type="entry name" value="MFS_trans_sf"/>
</dbReference>
<evidence type="ECO:0000256" key="7">
    <source>
        <dbReference type="SAM" id="Phobius"/>
    </source>
</evidence>
<dbReference type="GO" id="GO:0005886">
    <property type="term" value="C:plasma membrane"/>
    <property type="evidence" value="ECO:0007669"/>
    <property type="project" value="UniProtKB-SubCell"/>
</dbReference>
<keyword evidence="3" id="KW-1003">Cell membrane</keyword>
<gene>
    <name evidence="9" type="ORF">KIPB_005996</name>
</gene>
<dbReference type="PROSITE" id="PS50850">
    <property type="entry name" value="MFS"/>
    <property type="match status" value="1"/>
</dbReference>
<sequence>MAPESSSLSLSASGQACIRNTRRAAAFLSAAVPSHSRACSSECTTLTLWESLKGSSILSQFVLSLVDTDAQDTAADAFDQYVQYVGQQGFDIDTDGTTSALLQDNASVSHVMQFLVASFAGFQEAFPDLVPSLDLNAEEYLREASADEMKLVIDLLGDSALGVRNITEELSARQGIVSSGFLLIWITTFFGCAALMMVYVGLSAQVTKLLVAVGQGTKSGSRFTLMKGIFNMVQFIACPLWHRLSEKIGRRWCMTAAFAIYGVGHFFMGRAETYWALLFWRALCGTAAIMHPMLNTICSDLAPLK</sequence>
<feature type="transmembrane region" description="Helical" evidence="7">
    <location>
        <begin position="252"/>
        <end position="268"/>
    </location>
</feature>
<keyword evidence="5 7" id="KW-1133">Transmembrane helix</keyword>
<comment type="subcellular location">
    <subcellularLocation>
        <location evidence="1">Cell membrane</location>
        <topology evidence="1">Multi-pass membrane protein</topology>
    </subcellularLocation>
</comment>
<feature type="non-terminal residue" evidence="9">
    <location>
        <position position="1"/>
    </location>
</feature>
<dbReference type="InterPro" id="IPR020846">
    <property type="entry name" value="MFS_dom"/>
</dbReference>
<keyword evidence="10" id="KW-1185">Reference proteome</keyword>
<dbReference type="OrthoDB" id="440553at2759"/>
<comment type="caution">
    <text evidence="9">The sequence shown here is derived from an EMBL/GenBank/DDBJ whole genome shotgun (WGS) entry which is preliminary data.</text>
</comment>
<evidence type="ECO:0000256" key="6">
    <source>
        <dbReference type="ARBA" id="ARBA00023136"/>
    </source>
</evidence>
<dbReference type="InterPro" id="IPR011701">
    <property type="entry name" value="MFS"/>
</dbReference>